<gene>
    <name evidence="1" type="ORF">S03H2_08262</name>
</gene>
<evidence type="ECO:0000313" key="1">
    <source>
        <dbReference type="EMBL" id="GAH29525.1"/>
    </source>
</evidence>
<feature type="non-terminal residue" evidence="1">
    <location>
        <position position="37"/>
    </location>
</feature>
<proteinExistence type="predicted"/>
<reference evidence="1" key="1">
    <citation type="journal article" date="2014" name="Front. Microbiol.">
        <title>High frequency of phylogenetically diverse reductive dehalogenase-homologous genes in deep subseafloor sedimentary metagenomes.</title>
        <authorList>
            <person name="Kawai M."/>
            <person name="Futagami T."/>
            <person name="Toyoda A."/>
            <person name="Takaki Y."/>
            <person name="Nishi S."/>
            <person name="Hori S."/>
            <person name="Arai W."/>
            <person name="Tsubouchi T."/>
            <person name="Morono Y."/>
            <person name="Uchiyama I."/>
            <person name="Ito T."/>
            <person name="Fujiyama A."/>
            <person name="Inagaki F."/>
            <person name="Takami H."/>
        </authorList>
    </citation>
    <scope>NUCLEOTIDE SEQUENCE</scope>
    <source>
        <strain evidence="1">Expedition CK06-06</strain>
    </source>
</reference>
<dbReference type="AlphaFoldDB" id="X1FAG3"/>
<organism evidence="1">
    <name type="scientific">marine sediment metagenome</name>
    <dbReference type="NCBI Taxonomy" id="412755"/>
    <lineage>
        <taxon>unclassified sequences</taxon>
        <taxon>metagenomes</taxon>
        <taxon>ecological metagenomes</taxon>
    </lineage>
</organism>
<name>X1FAG3_9ZZZZ</name>
<dbReference type="EMBL" id="BARU01003986">
    <property type="protein sequence ID" value="GAH29525.1"/>
    <property type="molecule type" value="Genomic_DNA"/>
</dbReference>
<protein>
    <submittedName>
        <fullName evidence="1">Uncharacterized protein</fullName>
    </submittedName>
</protein>
<accession>X1FAG3</accession>
<sequence length="37" mass="4395">MISRTLWNIEGKMQTSAEAFEEGVSHYPHWARYTRPN</sequence>
<comment type="caution">
    <text evidence="1">The sequence shown here is derived from an EMBL/GenBank/DDBJ whole genome shotgun (WGS) entry which is preliminary data.</text>
</comment>